<comment type="subcellular location">
    <subcellularLocation>
        <location evidence="1">Membrane</location>
        <topology evidence="1">Multi-pass membrane protein</topology>
    </subcellularLocation>
</comment>
<organism evidence="11 12">
    <name type="scientific">Thalassotalea agarivorans</name>
    <name type="common">Thalassomonas agarivorans</name>
    <dbReference type="NCBI Taxonomy" id="349064"/>
    <lineage>
        <taxon>Bacteria</taxon>
        <taxon>Pseudomonadati</taxon>
        <taxon>Pseudomonadota</taxon>
        <taxon>Gammaproteobacteria</taxon>
        <taxon>Alteromonadales</taxon>
        <taxon>Colwelliaceae</taxon>
        <taxon>Thalassotalea</taxon>
    </lineage>
</organism>
<evidence type="ECO:0000256" key="8">
    <source>
        <dbReference type="ARBA" id="ARBA00023136"/>
    </source>
</evidence>
<evidence type="ECO:0000256" key="3">
    <source>
        <dbReference type="ARBA" id="ARBA00022448"/>
    </source>
</evidence>
<dbReference type="RefSeq" id="WP_093329002.1">
    <property type="nucleotide sequence ID" value="NZ_AP027363.1"/>
</dbReference>
<dbReference type="GO" id="GO:0016020">
    <property type="term" value="C:membrane"/>
    <property type="evidence" value="ECO:0007669"/>
    <property type="project" value="UniProtKB-SubCell"/>
</dbReference>
<dbReference type="GO" id="GO:0006813">
    <property type="term" value="P:potassium ion transport"/>
    <property type="evidence" value="ECO:0007669"/>
    <property type="project" value="InterPro"/>
</dbReference>
<dbReference type="InterPro" id="IPR038770">
    <property type="entry name" value="Na+/solute_symporter_sf"/>
</dbReference>
<dbReference type="InterPro" id="IPR003148">
    <property type="entry name" value="RCK_N"/>
</dbReference>
<proteinExistence type="inferred from homology"/>
<evidence type="ECO:0000313" key="12">
    <source>
        <dbReference type="Proteomes" id="UP000199308"/>
    </source>
</evidence>
<dbReference type="PROSITE" id="PS51201">
    <property type="entry name" value="RCK_N"/>
    <property type="match status" value="1"/>
</dbReference>
<feature type="transmembrane region" description="Helical" evidence="9">
    <location>
        <begin position="219"/>
        <end position="235"/>
    </location>
</feature>
<keyword evidence="3" id="KW-0813">Transport</keyword>
<evidence type="ECO:0000256" key="5">
    <source>
        <dbReference type="ARBA" id="ARBA00022692"/>
    </source>
</evidence>
<dbReference type="AlphaFoldDB" id="A0A1I0DLP3"/>
<dbReference type="InterPro" id="IPR006153">
    <property type="entry name" value="Cation/H_exchanger_TM"/>
</dbReference>
<dbReference type="PANTHER" id="PTHR42751">
    <property type="entry name" value="SODIUM/HYDROGEN EXCHANGER FAMILY/TRKA DOMAIN PROTEIN"/>
    <property type="match status" value="1"/>
</dbReference>
<evidence type="ECO:0000313" key="11">
    <source>
        <dbReference type="EMBL" id="SET32765.1"/>
    </source>
</evidence>
<dbReference type="PANTHER" id="PTHR42751:SF1">
    <property type="entry name" value="CATION_PROTON ANTIPORTER YBAL-RELATED"/>
    <property type="match status" value="1"/>
</dbReference>
<evidence type="ECO:0000256" key="6">
    <source>
        <dbReference type="ARBA" id="ARBA00022989"/>
    </source>
</evidence>
<feature type="transmembrane region" description="Helical" evidence="9">
    <location>
        <begin position="74"/>
        <end position="93"/>
    </location>
</feature>
<keyword evidence="6 9" id="KW-1133">Transmembrane helix</keyword>
<evidence type="ECO:0000256" key="9">
    <source>
        <dbReference type="SAM" id="Phobius"/>
    </source>
</evidence>
<comment type="similarity">
    <text evidence="2">Belongs to the monovalent cation:proton antiporter 2 (CPA2) transporter (TC 2.A.37) family.</text>
</comment>
<accession>A0A1I0DLP3</accession>
<feature type="transmembrane region" description="Helical" evidence="9">
    <location>
        <begin position="303"/>
        <end position="323"/>
    </location>
</feature>
<feature type="domain" description="RCK N-terminal" evidence="10">
    <location>
        <begin position="384"/>
        <end position="501"/>
    </location>
</feature>
<dbReference type="Proteomes" id="UP000199308">
    <property type="component" value="Unassembled WGS sequence"/>
</dbReference>
<dbReference type="Pfam" id="PF02254">
    <property type="entry name" value="TrkA_N"/>
    <property type="match status" value="1"/>
</dbReference>
<keyword evidence="8 9" id="KW-0472">Membrane</keyword>
<feature type="transmembrane region" description="Helical" evidence="9">
    <location>
        <begin position="247"/>
        <end position="264"/>
    </location>
</feature>
<keyword evidence="7" id="KW-0406">Ion transport</keyword>
<protein>
    <submittedName>
        <fullName evidence="11">Transporter, CPA2 family</fullName>
    </submittedName>
</protein>
<dbReference type="Gene3D" id="3.40.50.720">
    <property type="entry name" value="NAD(P)-binding Rossmann-like Domain"/>
    <property type="match status" value="1"/>
</dbReference>
<feature type="transmembrane region" description="Helical" evidence="9">
    <location>
        <begin position="44"/>
        <end position="62"/>
    </location>
</feature>
<evidence type="ECO:0000256" key="2">
    <source>
        <dbReference type="ARBA" id="ARBA00005551"/>
    </source>
</evidence>
<reference evidence="11 12" key="1">
    <citation type="submission" date="2016-10" db="EMBL/GenBank/DDBJ databases">
        <authorList>
            <person name="de Groot N.N."/>
        </authorList>
    </citation>
    <scope>NUCLEOTIDE SEQUENCE [LARGE SCALE GENOMIC DNA]</scope>
    <source>
        <strain evidence="11 12">DSM 19706</strain>
    </source>
</reference>
<sequence length="521" mass="57387">MEFIWLTVAFVLGVAAKGVNLPPSVGYLVAGFVLHFMGYQGNEALNTIADLGITLMLFMIGLKLRVRDLTKAEVWLGSITHATAWIVLFVVAIKLFATLSISYFTNLSLETSLLISFALSFSSTVCVVKLMEENGEMRTRHGKLAIGILVMQDIFAVLFLVAATGKIPSYYALALPLVFLIKPAIDKFINFVGHGELIPLAGFFLAIGAYQLFDLLNIKGDLGALLIGMLLANHAKASEITKSLMSFKDIFLIGFFLSIGFTALPTWEMAYIALLLCLFVPIKFVMFFFMFSRFKLKSRTSFLSALSLANFSEFGLIVSAISVKENWLSADWLVILSLTVSISFIITNVIYRFAHALYAKHNGLLKRFESSNRLAEDVIDQPCDSPILVIGMGRVGMGACKALNASHPGQAWGVDPDAAKVEWLNQQGIRTHVGDGEDVDFWESLNLEKLKLVLLAVPFANDCIIITEILRDAGYQGKIAAIARYDDEREALMETGIDKVFNFYNEAGVGFAEESTALIKP</sequence>
<name>A0A1I0DLP3_THASX</name>
<feature type="transmembrane region" description="Helical" evidence="9">
    <location>
        <begin position="144"/>
        <end position="163"/>
    </location>
</feature>
<dbReference type="EMBL" id="FOHK01000006">
    <property type="protein sequence ID" value="SET32765.1"/>
    <property type="molecule type" value="Genomic_DNA"/>
</dbReference>
<dbReference type="Pfam" id="PF00999">
    <property type="entry name" value="Na_H_Exchanger"/>
    <property type="match status" value="1"/>
</dbReference>
<dbReference type="SUPFAM" id="SSF51735">
    <property type="entry name" value="NAD(P)-binding Rossmann-fold domains"/>
    <property type="match status" value="1"/>
</dbReference>
<dbReference type="GO" id="GO:1902600">
    <property type="term" value="P:proton transmembrane transport"/>
    <property type="evidence" value="ECO:0007669"/>
    <property type="project" value="InterPro"/>
</dbReference>
<feature type="transmembrane region" description="Helical" evidence="9">
    <location>
        <begin position="197"/>
        <end position="213"/>
    </location>
</feature>
<evidence type="ECO:0000259" key="10">
    <source>
        <dbReference type="PROSITE" id="PS51201"/>
    </source>
</evidence>
<feature type="transmembrane region" description="Helical" evidence="9">
    <location>
        <begin position="169"/>
        <end position="185"/>
    </location>
</feature>
<dbReference type="STRING" id="349064.SAMN05660429_01550"/>
<gene>
    <name evidence="11" type="ORF">SAMN05660429_01550</name>
</gene>
<evidence type="ECO:0000256" key="1">
    <source>
        <dbReference type="ARBA" id="ARBA00004141"/>
    </source>
</evidence>
<feature type="transmembrane region" description="Helical" evidence="9">
    <location>
        <begin position="270"/>
        <end position="291"/>
    </location>
</feature>
<keyword evidence="12" id="KW-1185">Reference proteome</keyword>
<feature type="transmembrane region" description="Helical" evidence="9">
    <location>
        <begin position="329"/>
        <end position="351"/>
    </location>
</feature>
<keyword evidence="5 9" id="KW-0812">Transmembrane</keyword>
<dbReference type="OrthoDB" id="3418949at2"/>
<dbReference type="Gene3D" id="1.20.1530.20">
    <property type="match status" value="1"/>
</dbReference>
<evidence type="ECO:0000256" key="4">
    <source>
        <dbReference type="ARBA" id="ARBA00022449"/>
    </source>
</evidence>
<dbReference type="InterPro" id="IPR036291">
    <property type="entry name" value="NAD(P)-bd_dom_sf"/>
</dbReference>
<feature type="transmembrane region" description="Helical" evidence="9">
    <location>
        <begin position="113"/>
        <end position="132"/>
    </location>
</feature>
<dbReference type="GO" id="GO:0015297">
    <property type="term" value="F:antiporter activity"/>
    <property type="evidence" value="ECO:0007669"/>
    <property type="project" value="UniProtKB-KW"/>
</dbReference>
<evidence type="ECO:0000256" key="7">
    <source>
        <dbReference type="ARBA" id="ARBA00023065"/>
    </source>
</evidence>
<keyword evidence="4" id="KW-0050">Antiport</keyword>